<evidence type="ECO:0000313" key="2">
    <source>
        <dbReference type="EMBL" id="AXK51788.1"/>
    </source>
</evidence>
<evidence type="ECO:0000313" key="3">
    <source>
        <dbReference type="Proteomes" id="UP000254792"/>
    </source>
</evidence>
<dbReference type="Proteomes" id="UP000254792">
    <property type="component" value="Chromosome"/>
</dbReference>
<keyword evidence="1" id="KW-0812">Transmembrane</keyword>
<dbReference type="Pfam" id="PF11335">
    <property type="entry name" value="DUF3137"/>
    <property type="match status" value="1"/>
</dbReference>
<organism evidence="2 3">
    <name type="scientific">Spiroplasma alleghenense</name>
    <dbReference type="NCBI Taxonomy" id="216931"/>
    <lineage>
        <taxon>Bacteria</taxon>
        <taxon>Bacillati</taxon>
        <taxon>Mycoplasmatota</taxon>
        <taxon>Mollicutes</taxon>
        <taxon>Entomoplasmatales</taxon>
        <taxon>Spiroplasmataceae</taxon>
        <taxon>Spiroplasma</taxon>
    </lineage>
</organism>
<name>A0A345Z5A9_9MOLU</name>
<keyword evidence="1" id="KW-0472">Membrane</keyword>
<dbReference type="RefSeq" id="WP_162807972.1">
    <property type="nucleotide sequence ID" value="NZ_CP031376.1"/>
</dbReference>
<dbReference type="InterPro" id="IPR021484">
    <property type="entry name" value="DUF3137"/>
</dbReference>
<proteinExistence type="predicted"/>
<reference evidence="2 3" key="1">
    <citation type="submission" date="2018-07" db="EMBL/GenBank/DDBJ databases">
        <title>Complete genome sequence of Spiroplasma alleghenense PLHS-1 (ATCC 51752).</title>
        <authorList>
            <person name="Chou L."/>
            <person name="Lee T.-Y."/>
            <person name="Tsai Y.-M."/>
            <person name="Kuo C.-H."/>
        </authorList>
    </citation>
    <scope>NUCLEOTIDE SEQUENCE [LARGE SCALE GENOMIC DNA]</scope>
    <source>
        <strain evidence="2 3">PLHS-1</strain>
    </source>
</reference>
<dbReference type="KEGG" id="salx:SALLE_v1c11180"/>
<gene>
    <name evidence="2" type="ORF">SALLE_v1c11180</name>
</gene>
<feature type="transmembrane region" description="Helical" evidence="1">
    <location>
        <begin position="33"/>
        <end position="57"/>
    </location>
</feature>
<keyword evidence="3" id="KW-1185">Reference proteome</keyword>
<dbReference type="EMBL" id="CP031376">
    <property type="protein sequence ID" value="AXK51788.1"/>
    <property type="molecule type" value="Genomic_DNA"/>
</dbReference>
<protein>
    <recommendedName>
        <fullName evidence="4">DUF3137 domain-containing protein</fullName>
    </recommendedName>
</protein>
<feature type="transmembrane region" description="Helical" evidence="1">
    <location>
        <begin position="69"/>
        <end position="90"/>
    </location>
</feature>
<accession>A0A345Z5A9</accession>
<evidence type="ECO:0000256" key="1">
    <source>
        <dbReference type="SAM" id="Phobius"/>
    </source>
</evidence>
<sequence length="329" mass="38445">MKPNYEELRKTLSEDLKNIFIGENKKIKKPKFWLANIGAILLAPSFGILGAAAIFAIQGDFSEFFLEPAYLYIPALTFILGLGIVIFYIIKWPIFVKKMRNLIPLDRYYLMALNAKTNEKILSCSIDKEKYPSAYRLRNCLGVEKINNIWKSGLFLNIETEKHKISFGFEFYVDMGKMKGRHYLNYLQVTSTENFVENDLIFYTKKHNYSDASLSEINLESKEFNDEFNLYGLDQIEARKIMNPKVMKKILDYFKNSEQALPLLVVFKKTDIYMRLKTFKSEHSELIKMADFKFSNNLTQLESNIFDKVISEVEDLNSVLDFLRISDFI</sequence>
<evidence type="ECO:0008006" key="4">
    <source>
        <dbReference type="Google" id="ProtNLM"/>
    </source>
</evidence>
<dbReference type="AlphaFoldDB" id="A0A345Z5A9"/>
<keyword evidence="1" id="KW-1133">Transmembrane helix</keyword>